<feature type="transmembrane region" description="Helical" evidence="1">
    <location>
        <begin position="35"/>
        <end position="55"/>
    </location>
</feature>
<proteinExistence type="predicted"/>
<protein>
    <recommendedName>
        <fullName evidence="4">Subunit length determinant protein</fullName>
    </recommendedName>
</protein>
<keyword evidence="1" id="KW-0472">Membrane</keyword>
<keyword evidence="3" id="KW-1185">Reference proteome</keyword>
<comment type="caution">
    <text evidence="2">The sequence shown here is derived from an EMBL/GenBank/DDBJ whole genome shotgun (WGS) entry which is preliminary data.</text>
</comment>
<evidence type="ECO:0000256" key="1">
    <source>
        <dbReference type="SAM" id="Phobius"/>
    </source>
</evidence>
<evidence type="ECO:0000313" key="2">
    <source>
        <dbReference type="EMBL" id="PTX60452.1"/>
    </source>
</evidence>
<dbReference type="RefSeq" id="WP_108115398.1">
    <property type="nucleotide sequence ID" value="NZ_QBKT01000006.1"/>
</dbReference>
<dbReference type="EMBL" id="QBKT01000006">
    <property type="protein sequence ID" value="PTX60452.1"/>
    <property type="molecule type" value="Genomic_DNA"/>
</dbReference>
<feature type="transmembrane region" description="Helical" evidence="1">
    <location>
        <begin position="323"/>
        <end position="341"/>
    </location>
</feature>
<dbReference type="AlphaFoldDB" id="A0A2T6BWJ6"/>
<reference evidence="2 3" key="1">
    <citation type="submission" date="2018-04" db="EMBL/GenBank/DDBJ databases">
        <title>Genomic Encyclopedia of Archaeal and Bacterial Type Strains, Phase II (KMG-II): from individual species to whole genera.</title>
        <authorList>
            <person name="Goeker M."/>
        </authorList>
    </citation>
    <scope>NUCLEOTIDE SEQUENCE [LARGE SCALE GENOMIC DNA]</scope>
    <source>
        <strain evidence="2 3">DSM 25731</strain>
    </source>
</reference>
<evidence type="ECO:0008006" key="4">
    <source>
        <dbReference type="Google" id="ProtNLM"/>
    </source>
</evidence>
<keyword evidence="1" id="KW-1133">Transmembrane helix</keyword>
<evidence type="ECO:0000313" key="3">
    <source>
        <dbReference type="Proteomes" id="UP000244090"/>
    </source>
</evidence>
<accession>A0A2T6BWJ6</accession>
<name>A0A2T6BWJ6_9FLAO</name>
<gene>
    <name evidence="2" type="ORF">C8N46_10696</name>
</gene>
<organism evidence="2 3">
    <name type="scientific">Kordia periserrulae</name>
    <dbReference type="NCBI Taxonomy" id="701523"/>
    <lineage>
        <taxon>Bacteria</taxon>
        <taxon>Pseudomonadati</taxon>
        <taxon>Bacteroidota</taxon>
        <taxon>Flavobacteriia</taxon>
        <taxon>Flavobacteriales</taxon>
        <taxon>Flavobacteriaceae</taxon>
        <taxon>Kordia</taxon>
    </lineage>
</organism>
<dbReference type="OrthoDB" id="1452530at2"/>
<sequence length="359" mass="41414">MSENIQNTENSKPEKSTEIDLGELFRMIGRGFSRFFAFLRNSLLILLDLLIRTLIVFREHVLKFVIIGILSITIGWFVDSRQPKVYGANMTVKLNYESEQQLYSNVQYYNSLIQESDSLRLSEIFEITPSQANQLLTVNIDPIITEVQSLRLYNAFMKETDSVNVADKITFDKFKNNISPSSAATHRIGVAALEKNVFNKLGDKIISLDLENDYVKTKKKVLYKTLEQEEEALKKRLEKIDTLRGVYNEAIRSEAKKTSQAQTQIQMSSTGIKTNEIELFTLDKEILGRLAEIEREKELNRNTVNVLSTFSEGIELRDFHDKYLYKIPLVTIALLLIFILLRELNKYLNTYAENKQLNA</sequence>
<keyword evidence="1" id="KW-0812">Transmembrane</keyword>
<feature type="transmembrane region" description="Helical" evidence="1">
    <location>
        <begin position="61"/>
        <end position="78"/>
    </location>
</feature>
<dbReference type="Proteomes" id="UP000244090">
    <property type="component" value="Unassembled WGS sequence"/>
</dbReference>